<feature type="compositionally biased region" description="Basic and acidic residues" evidence="11">
    <location>
        <begin position="52"/>
        <end position="62"/>
    </location>
</feature>
<dbReference type="InterPro" id="IPR006407">
    <property type="entry name" value="GlgB"/>
</dbReference>
<dbReference type="SUPFAM" id="SSF81296">
    <property type="entry name" value="E set domains"/>
    <property type="match status" value="1"/>
</dbReference>
<dbReference type="HAMAP" id="MF_00685">
    <property type="entry name" value="GlgB"/>
    <property type="match status" value="1"/>
</dbReference>
<dbReference type="InterPro" id="IPR044143">
    <property type="entry name" value="GlgB_N_E_set_prok"/>
</dbReference>
<dbReference type="NCBIfam" id="TIGR01515">
    <property type="entry name" value="branching_enzym"/>
    <property type="match status" value="1"/>
</dbReference>
<feature type="region of interest" description="Disordered" evidence="11">
    <location>
        <begin position="1"/>
        <end position="71"/>
    </location>
</feature>
<comment type="caution">
    <text evidence="13">The sequence shown here is derived from an EMBL/GenBank/DDBJ whole genome shotgun (WGS) entry which is preliminary data.</text>
</comment>
<evidence type="ECO:0000256" key="10">
    <source>
        <dbReference type="HAMAP-Rule" id="MF_00685"/>
    </source>
</evidence>
<dbReference type="CDD" id="cd02855">
    <property type="entry name" value="E_set_GBE_prok_N"/>
    <property type="match status" value="1"/>
</dbReference>
<accession>A0ABP8HKY2</accession>
<evidence type="ECO:0000256" key="5">
    <source>
        <dbReference type="ARBA" id="ARBA00022600"/>
    </source>
</evidence>
<keyword evidence="9 10" id="KW-0119">Carbohydrate metabolism</keyword>
<dbReference type="SUPFAM" id="SSF51011">
    <property type="entry name" value="Glycosyl hydrolase domain"/>
    <property type="match status" value="1"/>
</dbReference>
<evidence type="ECO:0000256" key="3">
    <source>
        <dbReference type="ARBA" id="ARBA00004964"/>
    </source>
</evidence>
<comment type="catalytic activity">
    <reaction evidence="1 10">
        <text>Transfers a segment of a (1-&gt;4)-alpha-D-glucan chain to a primary hydroxy group in a similar glucan chain.</text>
        <dbReference type="EC" id="2.4.1.18"/>
    </reaction>
</comment>
<keyword evidence="7 10" id="KW-0808">Transferase</keyword>
<keyword evidence="8 10" id="KW-0320">Glycogen biosynthesis</keyword>
<organism evidence="13 14">
    <name type="scientific">Mucilaginibacter gynuensis</name>
    <dbReference type="NCBI Taxonomy" id="1302236"/>
    <lineage>
        <taxon>Bacteria</taxon>
        <taxon>Pseudomonadati</taxon>
        <taxon>Bacteroidota</taxon>
        <taxon>Sphingobacteriia</taxon>
        <taxon>Sphingobacteriales</taxon>
        <taxon>Sphingobacteriaceae</taxon>
        <taxon>Mucilaginibacter</taxon>
    </lineage>
</organism>
<evidence type="ECO:0000256" key="9">
    <source>
        <dbReference type="ARBA" id="ARBA00023277"/>
    </source>
</evidence>
<dbReference type="InterPro" id="IPR013783">
    <property type="entry name" value="Ig-like_fold"/>
</dbReference>
<evidence type="ECO:0000256" key="2">
    <source>
        <dbReference type="ARBA" id="ARBA00002953"/>
    </source>
</evidence>
<dbReference type="SUPFAM" id="SSF51445">
    <property type="entry name" value="(Trans)glycosidases"/>
    <property type="match status" value="1"/>
</dbReference>
<dbReference type="InterPro" id="IPR017853">
    <property type="entry name" value="GH"/>
</dbReference>
<evidence type="ECO:0000259" key="12">
    <source>
        <dbReference type="SMART" id="SM00642"/>
    </source>
</evidence>
<dbReference type="Gene3D" id="2.60.40.1180">
    <property type="entry name" value="Golgi alpha-mannosidase II"/>
    <property type="match status" value="1"/>
</dbReference>
<name>A0ABP8HKY2_9SPHI</name>
<keyword evidence="5 10" id="KW-0321">Glycogen metabolism</keyword>
<comment type="pathway">
    <text evidence="3 10">Glycan biosynthesis; glycogen biosynthesis.</text>
</comment>
<comment type="similarity">
    <text evidence="4 10">Belongs to the glycosyl hydrolase 13 family. GlgB subfamily.</text>
</comment>
<comment type="subunit">
    <text evidence="10">Monomer.</text>
</comment>
<dbReference type="EC" id="2.4.1.18" evidence="10"/>
<evidence type="ECO:0000256" key="11">
    <source>
        <dbReference type="SAM" id="MobiDB-lite"/>
    </source>
</evidence>
<dbReference type="NCBIfam" id="NF008967">
    <property type="entry name" value="PRK12313.1"/>
    <property type="match status" value="1"/>
</dbReference>
<feature type="active site" description="Nucleophile" evidence="10">
    <location>
        <position position="440"/>
    </location>
</feature>
<feature type="compositionally biased region" description="Low complexity" evidence="11">
    <location>
        <begin position="34"/>
        <end position="47"/>
    </location>
</feature>
<dbReference type="RefSeq" id="WP_345214210.1">
    <property type="nucleotide sequence ID" value="NZ_BAABFT010000026.1"/>
</dbReference>
<keyword evidence="14" id="KW-1185">Reference proteome</keyword>
<dbReference type="InterPro" id="IPR014756">
    <property type="entry name" value="Ig_E-set"/>
</dbReference>
<dbReference type="InterPro" id="IPR006047">
    <property type="entry name" value="GH13_cat_dom"/>
</dbReference>
<dbReference type="NCBIfam" id="NF003811">
    <property type="entry name" value="PRK05402.1"/>
    <property type="match status" value="1"/>
</dbReference>
<proteinExistence type="inferred from homology"/>
<dbReference type="Pfam" id="PF00128">
    <property type="entry name" value="Alpha-amylase"/>
    <property type="match status" value="2"/>
</dbReference>
<evidence type="ECO:0000256" key="1">
    <source>
        <dbReference type="ARBA" id="ARBA00000826"/>
    </source>
</evidence>
<gene>
    <name evidence="10 13" type="primary">glgB</name>
    <name evidence="13" type="ORF">GCM10023149_52520</name>
</gene>
<dbReference type="Gene3D" id="3.20.20.80">
    <property type="entry name" value="Glycosidases"/>
    <property type="match status" value="1"/>
</dbReference>
<dbReference type="CDD" id="cd11322">
    <property type="entry name" value="AmyAc_Glg_BE"/>
    <property type="match status" value="1"/>
</dbReference>
<evidence type="ECO:0000256" key="8">
    <source>
        <dbReference type="ARBA" id="ARBA00023056"/>
    </source>
</evidence>
<dbReference type="InterPro" id="IPR006048">
    <property type="entry name" value="A-amylase/branching_C"/>
</dbReference>
<dbReference type="InterPro" id="IPR013780">
    <property type="entry name" value="Glyco_hydro_b"/>
</dbReference>
<reference evidence="14" key="1">
    <citation type="journal article" date="2019" name="Int. J. Syst. Evol. Microbiol.">
        <title>The Global Catalogue of Microorganisms (GCM) 10K type strain sequencing project: providing services to taxonomists for standard genome sequencing and annotation.</title>
        <authorList>
            <consortium name="The Broad Institute Genomics Platform"/>
            <consortium name="The Broad Institute Genome Sequencing Center for Infectious Disease"/>
            <person name="Wu L."/>
            <person name="Ma J."/>
        </authorList>
    </citation>
    <scope>NUCLEOTIDE SEQUENCE [LARGE SCALE GENOMIC DNA]</scope>
    <source>
        <strain evidence="14">JCM 17705</strain>
    </source>
</reference>
<feature type="domain" description="Glycosyl hydrolase family 13 catalytic" evidence="12">
    <location>
        <begin position="281"/>
        <end position="622"/>
    </location>
</feature>
<evidence type="ECO:0000313" key="14">
    <source>
        <dbReference type="Proteomes" id="UP001500582"/>
    </source>
</evidence>
<dbReference type="Gene3D" id="2.60.40.10">
    <property type="entry name" value="Immunoglobulins"/>
    <property type="match status" value="1"/>
</dbReference>
<evidence type="ECO:0000256" key="4">
    <source>
        <dbReference type="ARBA" id="ARBA00009000"/>
    </source>
</evidence>
<dbReference type="InterPro" id="IPR004193">
    <property type="entry name" value="Glyco_hydro_13_N"/>
</dbReference>
<keyword evidence="6 10" id="KW-0328">Glycosyltransferase</keyword>
<sequence length="761" mass="86195">MAKQTKKTAPEVTEIQPEKVKKATKSKAKPKPEVPVTETTEAPPAKAAKSKKVAETKAEVAKPAKAAKSKKAVAETAVEAVKPAKASKAKKAPVATEAIVEPVKSKKVKKEAAPAPVVTETAPVNLQAVEPYSRFTDFDVSLFRSGKHYKLYENFGSHVVEYHGVVGTYFAVWTPNAQYISVIGNFNGWNRGSHKLFVRWDGSGIWEGFIPNVGVGETYKYFIKSSSGEELEKSDPFALRWELPPHTASIVADTYYEWKDQQWMADRYQHNALDKPYSVYEMHVGSWARSPESPDEFLSYTQLADKLVPYLVEMGFTHVEFMPVAEHPYYPSWGYQVSGYFAASSRYGTPQQLMELIERLHNAGIGVIMDWVPSHFPGDVHALYRFDGTHLYEHADTRKGYHPDWKSYIFNYGRNEVRAFLISNALFWLDRYHIDGLRVDAVASMLYLDYSRKHGEWEANIYGGNENLEAVSFLKEFNTAVYGHFPDTQTIAEESTAFTGVSRPVFAGGLGFGMKWMMGWMHDTLKYFQNDPVYRKYHHGQITFSTIYAFTENFMLPFSHDEVVYGKQSILNKMPGDEWQKFANLRLLYSYMFTHPGTKLLFMGAEFGQGSEWNYQYSLDWHVLEYPNHQGIKETVKALNKLYRSEPALYEKAFDWTGFEWVDGGNANDSILVFSRKGNDPANDLVIALNMTPVPRENYRIGVPAAGAWKEIFNSDAAQFWGSGKGNGAVINTEKVTWHVKEDSINIVIPPLGAVVFKRVS</sequence>
<dbReference type="PANTHER" id="PTHR43651">
    <property type="entry name" value="1,4-ALPHA-GLUCAN-BRANCHING ENZYME"/>
    <property type="match status" value="1"/>
</dbReference>
<comment type="function">
    <text evidence="2 10">Catalyzes the formation of the alpha-1,6-glucosidic linkages in glycogen by scission of a 1,4-alpha-linked oligosaccharide from growing alpha-1,4-glucan chains and the subsequent attachment of the oligosaccharide to the alpha-1,6 position.</text>
</comment>
<dbReference type="InterPro" id="IPR037439">
    <property type="entry name" value="Branching_enzy"/>
</dbReference>
<feature type="active site" description="Proton donor" evidence="10">
    <location>
        <position position="493"/>
    </location>
</feature>
<dbReference type="Proteomes" id="UP001500582">
    <property type="component" value="Unassembled WGS sequence"/>
</dbReference>
<dbReference type="PANTHER" id="PTHR43651:SF3">
    <property type="entry name" value="1,4-ALPHA-GLUCAN-BRANCHING ENZYME"/>
    <property type="match status" value="1"/>
</dbReference>
<dbReference type="SMART" id="SM00642">
    <property type="entry name" value="Aamy"/>
    <property type="match status" value="1"/>
</dbReference>
<dbReference type="PIRSF" id="PIRSF000463">
    <property type="entry name" value="GlgB"/>
    <property type="match status" value="1"/>
</dbReference>
<dbReference type="EMBL" id="BAABFT010000026">
    <property type="protein sequence ID" value="GAA4340789.1"/>
    <property type="molecule type" value="Genomic_DNA"/>
</dbReference>
<protein>
    <recommendedName>
        <fullName evidence="10">1,4-alpha-glucan branching enzyme GlgB</fullName>
        <ecNumber evidence="10">2.4.1.18</ecNumber>
    </recommendedName>
    <alternativeName>
        <fullName evidence="10">1,4-alpha-D-glucan:1,4-alpha-D-glucan 6-glucosyl-transferase</fullName>
    </alternativeName>
    <alternativeName>
        <fullName evidence="10">Alpha-(1-&gt;4)-glucan branching enzyme</fullName>
    </alternativeName>
    <alternativeName>
        <fullName evidence="10">Glycogen branching enzyme</fullName>
        <shortName evidence="10">BE</shortName>
    </alternativeName>
</protein>
<evidence type="ECO:0000256" key="7">
    <source>
        <dbReference type="ARBA" id="ARBA00022679"/>
    </source>
</evidence>
<evidence type="ECO:0000313" key="13">
    <source>
        <dbReference type="EMBL" id="GAA4340789.1"/>
    </source>
</evidence>
<evidence type="ECO:0000256" key="6">
    <source>
        <dbReference type="ARBA" id="ARBA00022676"/>
    </source>
</evidence>
<dbReference type="Pfam" id="PF02806">
    <property type="entry name" value="Alpha-amylase_C"/>
    <property type="match status" value="1"/>
</dbReference>
<dbReference type="Pfam" id="PF02922">
    <property type="entry name" value="CBM_48"/>
    <property type="match status" value="1"/>
</dbReference>